<dbReference type="Pfam" id="PF13193">
    <property type="entry name" value="AMP-binding_C"/>
    <property type="match status" value="1"/>
</dbReference>
<feature type="region of interest" description="Disordered" evidence="4">
    <location>
        <begin position="1146"/>
        <end position="1186"/>
    </location>
</feature>
<dbReference type="InterPro" id="IPR001242">
    <property type="entry name" value="Condensation_dom"/>
</dbReference>
<dbReference type="eggNOG" id="COG1020">
    <property type="taxonomic scope" value="Bacteria"/>
</dbReference>
<evidence type="ECO:0000259" key="5">
    <source>
        <dbReference type="PROSITE" id="PS50075"/>
    </source>
</evidence>
<dbReference type="Gene3D" id="1.10.1200.10">
    <property type="entry name" value="ACP-like"/>
    <property type="match status" value="2"/>
</dbReference>
<name>H5XPU1_9PSEU</name>
<dbReference type="InterPro" id="IPR009081">
    <property type="entry name" value="PP-bd_ACP"/>
</dbReference>
<dbReference type="STRING" id="882082.SaccyDRAFT_2291"/>
<dbReference type="GO" id="GO:0008610">
    <property type="term" value="P:lipid biosynthetic process"/>
    <property type="evidence" value="ECO:0007669"/>
    <property type="project" value="UniProtKB-ARBA"/>
</dbReference>
<dbReference type="InterPro" id="IPR006162">
    <property type="entry name" value="Ppantetheine_attach_site"/>
</dbReference>
<dbReference type="CDD" id="cd05930">
    <property type="entry name" value="A_NRPS"/>
    <property type="match status" value="1"/>
</dbReference>
<dbReference type="GO" id="GO:0003824">
    <property type="term" value="F:catalytic activity"/>
    <property type="evidence" value="ECO:0007669"/>
    <property type="project" value="InterPro"/>
</dbReference>
<dbReference type="PANTHER" id="PTHR45527:SF1">
    <property type="entry name" value="FATTY ACID SYNTHASE"/>
    <property type="match status" value="1"/>
</dbReference>
<dbReference type="HOGENOM" id="CLU_000022_2_10_11"/>
<organism evidence="6 7">
    <name type="scientific">Saccharomonospora cyanea NA-134</name>
    <dbReference type="NCBI Taxonomy" id="882082"/>
    <lineage>
        <taxon>Bacteria</taxon>
        <taxon>Bacillati</taxon>
        <taxon>Actinomycetota</taxon>
        <taxon>Actinomycetes</taxon>
        <taxon>Pseudonocardiales</taxon>
        <taxon>Pseudonocardiaceae</taxon>
        <taxon>Saccharomonospora</taxon>
    </lineage>
</organism>
<evidence type="ECO:0000313" key="6">
    <source>
        <dbReference type="EMBL" id="EHR61170.1"/>
    </source>
</evidence>
<dbReference type="InterPro" id="IPR042099">
    <property type="entry name" value="ANL_N_sf"/>
</dbReference>
<dbReference type="Gene3D" id="3.40.50.12780">
    <property type="entry name" value="N-terminal domain of ligase-like"/>
    <property type="match status" value="1"/>
</dbReference>
<dbReference type="Pfam" id="PF00501">
    <property type="entry name" value="AMP-binding"/>
    <property type="match status" value="1"/>
</dbReference>
<evidence type="ECO:0000256" key="2">
    <source>
        <dbReference type="ARBA" id="ARBA00022450"/>
    </source>
</evidence>
<dbReference type="SUPFAM" id="SSF52777">
    <property type="entry name" value="CoA-dependent acyltransferases"/>
    <property type="match status" value="2"/>
</dbReference>
<dbReference type="InterPro" id="IPR045851">
    <property type="entry name" value="AMP-bd_C_sf"/>
</dbReference>
<keyword evidence="2" id="KW-0596">Phosphopantetheine</keyword>
<dbReference type="GO" id="GO:0043041">
    <property type="term" value="P:amino acid activation for nonribosomal peptide biosynthetic process"/>
    <property type="evidence" value="ECO:0007669"/>
    <property type="project" value="TreeGrafter"/>
</dbReference>
<dbReference type="Gene3D" id="3.30.559.10">
    <property type="entry name" value="Chloramphenicol acetyltransferase-like domain"/>
    <property type="match status" value="1"/>
</dbReference>
<dbReference type="OrthoDB" id="2472181at2"/>
<dbReference type="SMART" id="SM00823">
    <property type="entry name" value="PKS_PP"/>
    <property type="match status" value="2"/>
</dbReference>
<evidence type="ECO:0000313" key="7">
    <source>
        <dbReference type="Proteomes" id="UP000002791"/>
    </source>
</evidence>
<dbReference type="GO" id="GO:0031177">
    <property type="term" value="F:phosphopantetheine binding"/>
    <property type="evidence" value="ECO:0007669"/>
    <property type="project" value="InterPro"/>
</dbReference>
<dbReference type="Proteomes" id="UP000002791">
    <property type="component" value="Chromosome"/>
</dbReference>
<proteinExistence type="predicted"/>
<dbReference type="InterPro" id="IPR020806">
    <property type="entry name" value="PKS_PP-bd"/>
</dbReference>
<keyword evidence="7" id="KW-1185">Reference proteome</keyword>
<dbReference type="InterPro" id="IPR025110">
    <property type="entry name" value="AMP-bd_C"/>
</dbReference>
<dbReference type="InterPro" id="IPR000873">
    <property type="entry name" value="AMP-dep_synth/lig_dom"/>
</dbReference>
<dbReference type="Gene3D" id="3.30.300.30">
    <property type="match status" value="1"/>
</dbReference>
<dbReference type="InterPro" id="IPR036736">
    <property type="entry name" value="ACP-like_sf"/>
</dbReference>
<sequence length="1186" mass="126103">MDETTPTVAAQGVPLSFPETTLADLVLAQADRNPDALAVRQWDVRLTYRELVADAWRVAGVLREHGVGRRTRVGVCNDRTPALVSTVLGVLLAGGCYVPLEPGGPATRQAEILTDAGVSLVIGDAAVAEFGAVPGVRAVDLPRDGAVEPFECPAKADDTAHVLYTSGSTGRPKGVLTTHRNIVAFVTGWAEVFGVGPTTRGLGIASPNFDAFTIDVFVPLAQGGAVQLLGTADRADPERLRRFVTEHEVDHGFITPTLLALLDPAAVPGWRTIACGGEPVPAELAARWAPGRRFVNAYGPTETTVVVLTHEVGDTPVDPVPIGRPTPNHRAYVVDSHLTPVPPGEVGELLIGGPGVAHGYLGNPELTRQRFVADPSAGFSGERVYRTGDLVRLRDGLIEFVGRADRQVKVRGQRIELGEVEAALADVPGVNAAAVEAVTGAGGTRLVAFVAPESAPADEDLHALSGGRLTGAMRPAVIRRLATLPYDAASGKLNRRALRAMAEQALPSGDGTGEDIAVAHTDSSIERVVADVWSRVLGTDAGGDFLLAGGDSISAMRLVAALRAELATDVTVEDVLNGRTLSGLTRRVAEAPALTGPDLSTGNPPTLSPSQRRLWFLDQLAPDAAPYNIAIAFRITGNLDVTALRSALRAVSERHDVLRWRIRSTGGVPRAECLPATDVPLPVVSLDDRGDSGDIGDISDSDDRAAVVRRRLAADAATPVKLDSEPPWRATLYRLGADEHVLGLTLHHAVFDGWSQNLLCADLAAAYTGRSLSRTEVGFADYATWRAERDRRREPVDLAWWADRLKDAPTTLELPRDRPRPAVQTYRGASLSRPFPDGAAQAVREVATAAGTTVAGVLLAGFGHLLHRLTGSTDHLVATVVADRQLAACQEVAGFFVDILPVRLHTDETASFVTQARRCGEELLSATAHPAASIERLVTELGVDRDASRAPLVQVMFNVLNFAEPRLHLSGTRAEWIPVDKPGSPFDLTVYVTEHGIELLYNPDLFDAARMAGLAEDYLGMVAALATAPERPVGEGAPELPRPAVREFAPGARAVRPTVRQGGAGEADTADPAAVAATERTLSAIWCDVLGVASVRPTDNFFDAGGHSMAMAEVHARVCAQLGRAIPLVDLFTHPNIRALAAHLHGTARADRTARTAGRLAARRDRLQSRRPRRAGRPRSTPEKEQ</sequence>
<dbReference type="InterPro" id="IPR023213">
    <property type="entry name" value="CAT-like_dom_sf"/>
</dbReference>
<dbReference type="SUPFAM" id="SSF56801">
    <property type="entry name" value="Acetyl-CoA synthetase-like"/>
    <property type="match status" value="1"/>
</dbReference>
<dbReference type="InterPro" id="IPR020845">
    <property type="entry name" value="AMP-binding_CS"/>
</dbReference>
<feature type="domain" description="Carrier" evidence="5">
    <location>
        <begin position="516"/>
        <end position="592"/>
    </location>
</feature>
<comment type="cofactor">
    <cofactor evidence="1">
        <name>pantetheine 4'-phosphate</name>
        <dbReference type="ChEBI" id="CHEBI:47942"/>
    </cofactor>
</comment>
<dbReference type="Pfam" id="PF00668">
    <property type="entry name" value="Condensation"/>
    <property type="match status" value="1"/>
</dbReference>
<dbReference type="GO" id="GO:0005737">
    <property type="term" value="C:cytoplasm"/>
    <property type="evidence" value="ECO:0007669"/>
    <property type="project" value="TreeGrafter"/>
</dbReference>
<dbReference type="InterPro" id="IPR010071">
    <property type="entry name" value="AA_adenyl_dom"/>
</dbReference>
<dbReference type="EMBL" id="CM001440">
    <property type="protein sequence ID" value="EHR61170.1"/>
    <property type="molecule type" value="Genomic_DNA"/>
</dbReference>
<evidence type="ECO:0000256" key="1">
    <source>
        <dbReference type="ARBA" id="ARBA00001957"/>
    </source>
</evidence>
<dbReference type="Pfam" id="PF00550">
    <property type="entry name" value="PP-binding"/>
    <property type="match status" value="2"/>
</dbReference>
<evidence type="ECO:0000256" key="4">
    <source>
        <dbReference type="SAM" id="MobiDB-lite"/>
    </source>
</evidence>
<dbReference type="SUPFAM" id="SSF47336">
    <property type="entry name" value="ACP-like"/>
    <property type="match status" value="2"/>
</dbReference>
<keyword evidence="3" id="KW-0597">Phosphoprotein</keyword>
<accession>H5XPU1</accession>
<gene>
    <name evidence="6" type="ORF">SaccyDRAFT_2291</name>
</gene>
<dbReference type="NCBIfam" id="TIGR01733">
    <property type="entry name" value="AA-adenyl-dom"/>
    <property type="match status" value="1"/>
</dbReference>
<dbReference type="PROSITE" id="PS00012">
    <property type="entry name" value="PHOSPHOPANTETHEINE"/>
    <property type="match status" value="1"/>
</dbReference>
<dbReference type="RefSeq" id="WP_005456232.1">
    <property type="nucleotide sequence ID" value="NZ_CM001440.1"/>
</dbReference>
<reference evidence="6 7" key="1">
    <citation type="submission" date="2011-11" db="EMBL/GenBank/DDBJ databases">
        <title>The Noncontiguous Finished sequence of Saccharomonospora cyanea NA-134.</title>
        <authorList>
            <consortium name="US DOE Joint Genome Institute"/>
            <person name="Lucas S."/>
            <person name="Han J."/>
            <person name="Lapidus A."/>
            <person name="Cheng J.-F."/>
            <person name="Goodwin L."/>
            <person name="Pitluck S."/>
            <person name="Peters L."/>
            <person name="Ovchinnikova G."/>
            <person name="Lu M."/>
            <person name="Detter J.C."/>
            <person name="Han C."/>
            <person name="Tapia R."/>
            <person name="Land M."/>
            <person name="Hauser L."/>
            <person name="Kyrpides N."/>
            <person name="Ivanova N."/>
            <person name="Pagani I."/>
            <person name="Brambilla E.-M."/>
            <person name="Klenk H.-P."/>
            <person name="Woyke T."/>
        </authorList>
    </citation>
    <scope>NUCLEOTIDE SEQUENCE [LARGE SCALE GENOMIC DNA]</scope>
    <source>
        <strain evidence="6 7">NA-134</strain>
    </source>
</reference>
<dbReference type="GO" id="GO:0044550">
    <property type="term" value="P:secondary metabolite biosynthetic process"/>
    <property type="evidence" value="ECO:0007669"/>
    <property type="project" value="TreeGrafter"/>
</dbReference>
<dbReference type="AlphaFoldDB" id="H5XPU1"/>
<dbReference type="CDD" id="cd19531">
    <property type="entry name" value="LCL_NRPS-like"/>
    <property type="match status" value="1"/>
</dbReference>
<feature type="domain" description="Carrier" evidence="5">
    <location>
        <begin position="1073"/>
        <end position="1148"/>
    </location>
</feature>
<protein>
    <submittedName>
        <fullName evidence="6">Amino acid adenylation enzyme/thioester reductase family protein</fullName>
    </submittedName>
</protein>
<dbReference type="PROSITE" id="PS00455">
    <property type="entry name" value="AMP_BINDING"/>
    <property type="match status" value="1"/>
</dbReference>
<dbReference type="PROSITE" id="PS50075">
    <property type="entry name" value="CARRIER"/>
    <property type="match status" value="2"/>
</dbReference>
<dbReference type="PANTHER" id="PTHR45527">
    <property type="entry name" value="NONRIBOSOMAL PEPTIDE SYNTHETASE"/>
    <property type="match status" value="1"/>
</dbReference>
<evidence type="ECO:0000256" key="3">
    <source>
        <dbReference type="ARBA" id="ARBA00022553"/>
    </source>
</evidence>
<dbReference type="Gene3D" id="3.30.559.30">
    <property type="entry name" value="Nonribosomal peptide synthetase, condensation domain"/>
    <property type="match status" value="1"/>
</dbReference>